<evidence type="ECO:0000313" key="2">
    <source>
        <dbReference type="EMBL" id="GER27681.1"/>
    </source>
</evidence>
<dbReference type="EMBL" id="BKCP01002113">
    <property type="protein sequence ID" value="GER27681.1"/>
    <property type="molecule type" value="Genomic_DNA"/>
</dbReference>
<gene>
    <name evidence="2" type="ORF">STAS_03410</name>
</gene>
<reference evidence="3" key="1">
    <citation type="journal article" date="2019" name="Curr. Biol.">
        <title>Genome Sequence of Striga asiatica Provides Insight into the Evolution of Plant Parasitism.</title>
        <authorList>
            <person name="Yoshida S."/>
            <person name="Kim S."/>
            <person name="Wafula E.K."/>
            <person name="Tanskanen J."/>
            <person name="Kim Y.M."/>
            <person name="Honaas L."/>
            <person name="Yang Z."/>
            <person name="Spallek T."/>
            <person name="Conn C.E."/>
            <person name="Ichihashi Y."/>
            <person name="Cheong K."/>
            <person name="Cui S."/>
            <person name="Der J.P."/>
            <person name="Gundlach H."/>
            <person name="Jiao Y."/>
            <person name="Hori C."/>
            <person name="Ishida J.K."/>
            <person name="Kasahara H."/>
            <person name="Kiba T."/>
            <person name="Kim M.S."/>
            <person name="Koo N."/>
            <person name="Laohavisit A."/>
            <person name="Lee Y.H."/>
            <person name="Lumba S."/>
            <person name="McCourt P."/>
            <person name="Mortimer J.C."/>
            <person name="Mutuku J.M."/>
            <person name="Nomura T."/>
            <person name="Sasaki-Sekimoto Y."/>
            <person name="Seto Y."/>
            <person name="Wang Y."/>
            <person name="Wakatake T."/>
            <person name="Sakakibara H."/>
            <person name="Demura T."/>
            <person name="Yamaguchi S."/>
            <person name="Yoneyama K."/>
            <person name="Manabe R.I."/>
            <person name="Nelson D.C."/>
            <person name="Schulman A.H."/>
            <person name="Timko M.P."/>
            <person name="dePamphilis C.W."/>
            <person name="Choi D."/>
            <person name="Shirasu K."/>
        </authorList>
    </citation>
    <scope>NUCLEOTIDE SEQUENCE [LARGE SCALE GENOMIC DNA]</scope>
    <source>
        <strain evidence="3">cv. UVA1</strain>
    </source>
</reference>
<sequence length="226" mass="25172">MSMVVALSNRFARRGRGTLSSRGGQPRRGHDGGENVEGQDEGQVLKVGFFGKGLSFKIKLHQNLTAPRTFQDITPQVTPFSKATKLSSASAQNRKRNRSIFFIYDLGAKSLDPSIRNLSNSDQRVKFLLCILIIIPLARNADTDSSRHTSNPIAPNVFVQFDVHPDISGPHGLLGKLPDFFDGLWSLLLEEYYITIYNNSLVETQTSHFDGILIKSQTKHMTKRGV</sequence>
<organism evidence="2 3">
    <name type="scientific">Striga asiatica</name>
    <name type="common">Asiatic witchweed</name>
    <name type="synonym">Buchnera asiatica</name>
    <dbReference type="NCBI Taxonomy" id="4170"/>
    <lineage>
        <taxon>Eukaryota</taxon>
        <taxon>Viridiplantae</taxon>
        <taxon>Streptophyta</taxon>
        <taxon>Embryophyta</taxon>
        <taxon>Tracheophyta</taxon>
        <taxon>Spermatophyta</taxon>
        <taxon>Magnoliopsida</taxon>
        <taxon>eudicotyledons</taxon>
        <taxon>Gunneridae</taxon>
        <taxon>Pentapetalae</taxon>
        <taxon>asterids</taxon>
        <taxon>lamiids</taxon>
        <taxon>Lamiales</taxon>
        <taxon>Orobanchaceae</taxon>
        <taxon>Buchnereae</taxon>
        <taxon>Striga</taxon>
    </lineage>
</organism>
<name>A0A5A7P4Z9_STRAF</name>
<proteinExistence type="predicted"/>
<keyword evidence="3" id="KW-1185">Reference proteome</keyword>
<protein>
    <submittedName>
        <fullName evidence="2">Chaperone protein DnaK</fullName>
    </submittedName>
</protein>
<comment type="caution">
    <text evidence="2">The sequence shown here is derived from an EMBL/GenBank/DDBJ whole genome shotgun (WGS) entry which is preliminary data.</text>
</comment>
<dbReference type="AlphaFoldDB" id="A0A5A7P4Z9"/>
<feature type="region of interest" description="Disordered" evidence="1">
    <location>
        <begin position="15"/>
        <end position="38"/>
    </location>
</feature>
<evidence type="ECO:0000313" key="3">
    <source>
        <dbReference type="Proteomes" id="UP000325081"/>
    </source>
</evidence>
<accession>A0A5A7P4Z9</accession>
<dbReference type="Proteomes" id="UP000325081">
    <property type="component" value="Unassembled WGS sequence"/>
</dbReference>
<evidence type="ECO:0000256" key="1">
    <source>
        <dbReference type="SAM" id="MobiDB-lite"/>
    </source>
</evidence>